<evidence type="ECO:0000256" key="5">
    <source>
        <dbReference type="ARBA" id="ARBA00023136"/>
    </source>
</evidence>
<feature type="transmembrane region" description="Helical" evidence="6">
    <location>
        <begin position="291"/>
        <end position="311"/>
    </location>
</feature>
<dbReference type="RefSeq" id="WP_323575300.1">
    <property type="nucleotide sequence ID" value="NZ_JAYGJQ010000001.1"/>
</dbReference>
<evidence type="ECO:0000256" key="6">
    <source>
        <dbReference type="SAM" id="Phobius"/>
    </source>
</evidence>
<feature type="transmembrane region" description="Helical" evidence="6">
    <location>
        <begin position="331"/>
        <end position="352"/>
    </location>
</feature>
<evidence type="ECO:0000313" key="7">
    <source>
        <dbReference type="EMBL" id="MEA9355677.1"/>
    </source>
</evidence>
<feature type="transmembrane region" description="Helical" evidence="6">
    <location>
        <begin position="203"/>
        <end position="221"/>
    </location>
</feature>
<protein>
    <submittedName>
        <fullName evidence="7">ABC transporter permease</fullName>
    </submittedName>
</protein>
<proteinExistence type="predicted"/>
<evidence type="ECO:0000313" key="8">
    <source>
        <dbReference type="Proteomes" id="UP001302274"/>
    </source>
</evidence>
<sequence length="360" mass="39121">MKKFLISILSILMGLLIGGIVLKLSHISPIEAYKVMWDGAFSQPNYISYIIVRSTPLILTGLSVAFAFRTGLFNIGAEGQFIIGALAASFLGFHFNFNPWIQIPLVMMLATMAASLYGGLSGFLKARFGVHEVLSTIMLNWIALYFSNYAVFIEGFRRPDMETTEFINESTSIGILDKWKVSDAGLEWLSKHEFWSSFMRPPVNAGIFLALIAVVVVWIILNKTTFGYKLKSVGFSPAASEYAGISTKMKVTQAMMISGALSGLAGATHVMGVSNNVAVLAAHEGYGFDGIAVALIGSNNPFGVLFSGFFLGALKYSGQKIQSTLEAPSEVIGIMIGAIIFFIAIPSIFNFVTKKRIKNP</sequence>
<keyword evidence="5 6" id="KW-0472">Membrane</keyword>
<dbReference type="EMBL" id="JAYGJQ010000001">
    <property type="protein sequence ID" value="MEA9355677.1"/>
    <property type="molecule type" value="Genomic_DNA"/>
</dbReference>
<comment type="caution">
    <text evidence="7">The sequence shown here is derived from an EMBL/GenBank/DDBJ whole genome shotgun (WGS) entry which is preliminary data.</text>
</comment>
<dbReference type="InterPro" id="IPR001851">
    <property type="entry name" value="ABC_transp_permease"/>
</dbReference>
<dbReference type="Proteomes" id="UP001302274">
    <property type="component" value="Unassembled WGS sequence"/>
</dbReference>
<feature type="transmembrane region" description="Helical" evidence="6">
    <location>
        <begin position="132"/>
        <end position="152"/>
    </location>
</feature>
<reference evidence="7 8" key="1">
    <citation type="submission" date="2023-11" db="EMBL/GenBank/DDBJ databases">
        <title>A Novel Polar Bacteriovorax (B. antarcticus) Isolated from the Biocrust in Antarctica.</title>
        <authorList>
            <person name="Mun W."/>
            <person name="Choi S.Y."/>
            <person name="Mitchell R.J."/>
        </authorList>
    </citation>
    <scope>NUCLEOTIDE SEQUENCE [LARGE SCALE GENOMIC DNA]</scope>
    <source>
        <strain evidence="7 8">PP10</strain>
    </source>
</reference>
<feature type="transmembrane region" description="Helical" evidence="6">
    <location>
        <begin position="101"/>
        <end position="120"/>
    </location>
</feature>
<gene>
    <name evidence="7" type="ORF">SHI21_05680</name>
</gene>
<dbReference type="CDD" id="cd06580">
    <property type="entry name" value="TM_PBP1_transp_TpRbsC_like"/>
    <property type="match status" value="1"/>
</dbReference>
<feature type="transmembrane region" description="Helical" evidence="6">
    <location>
        <begin position="47"/>
        <end position="68"/>
    </location>
</feature>
<dbReference type="PANTHER" id="PTHR47089:SF1">
    <property type="entry name" value="GUANOSINE ABC TRANSPORTER PERMEASE PROTEIN NUPP"/>
    <property type="match status" value="1"/>
</dbReference>
<dbReference type="Pfam" id="PF02653">
    <property type="entry name" value="BPD_transp_2"/>
    <property type="match status" value="1"/>
</dbReference>
<evidence type="ECO:0000256" key="3">
    <source>
        <dbReference type="ARBA" id="ARBA00022692"/>
    </source>
</evidence>
<name>A0ABU5VRY7_9BACT</name>
<keyword evidence="2" id="KW-1003">Cell membrane</keyword>
<accession>A0ABU5VRY7</accession>
<keyword evidence="3 6" id="KW-0812">Transmembrane</keyword>
<evidence type="ECO:0000256" key="1">
    <source>
        <dbReference type="ARBA" id="ARBA00004651"/>
    </source>
</evidence>
<organism evidence="7 8">
    <name type="scientific">Bacteriovorax antarcticus</name>
    <dbReference type="NCBI Taxonomy" id="3088717"/>
    <lineage>
        <taxon>Bacteria</taxon>
        <taxon>Pseudomonadati</taxon>
        <taxon>Bdellovibrionota</taxon>
        <taxon>Bacteriovoracia</taxon>
        <taxon>Bacteriovoracales</taxon>
        <taxon>Bacteriovoracaceae</taxon>
        <taxon>Bacteriovorax</taxon>
    </lineage>
</organism>
<evidence type="ECO:0000256" key="2">
    <source>
        <dbReference type="ARBA" id="ARBA00022475"/>
    </source>
</evidence>
<comment type="subcellular location">
    <subcellularLocation>
        <location evidence="1">Cell membrane</location>
        <topology evidence="1">Multi-pass membrane protein</topology>
    </subcellularLocation>
</comment>
<keyword evidence="4 6" id="KW-1133">Transmembrane helix</keyword>
<dbReference type="PANTHER" id="PTHR47089">
    <property type="entry name" value="ABC TRANSPORTER, PERMEASE PROTEIN"/>
    <property type="match status" value="1"/>
</dbReference>
<keyword evidence="8" id="KW-1185">Reference proteome</keyword>
<evidence type="ECO:0000256" key="4">
    <source>
        <dbReference type="ARBA" id="ARBA00022989"/>
    </source>
</evidence>
<feature type="transmembrane region" description="Helical" evidence="6">
    <location>
        <begin position="75"/>
        <end position="95"/>
    </location>
</feature>